<dbReference type="AlphaFoldDB" id="A0A2W4YU09"/>
<organism evidence="2 3">
    <name type="scientific">Sphingomonas taxi</name>
    <dbReference type="NCBI Taxonomy" id="1549858"/>
    <lineage>
        <taxon>Bacteria</taxon>
        <taxon>Pseudomonadati</taxon>
        <taxon>Pseudomonadota</taxon>
        <taxon>Alphaproteobacteria</taxon>
        <taxon>Sphingomonadales</taxon>
        <taxon>Sphingomonadaceae</taxon>
        <taxon>Sphingomonas</taxon>
    </lineage>
</organism>
<sequence length="144" mass="15163">MLTNETPGGATYVSEKVERAIDDADDIVEAYIGARYVVPVVSPPPVVRGWTAAIAREALYTQTGKVPDAVTNAANIARGQLRDVQKGLMSLPIPEGETPLEGSGSQGTAQSSKDRDAPVFAGTGALAGYMAPFSPGYMPNWRKP</sequence>
<dbReference type="InterPro" id="IPR009752">
    <property type="entry name" value="Phage_Mu_GpJ"/>
</dbReference>
<protein>
    <recommendedName>
        <fullName evidence="4">DUF1320 domain-containing protein</fullName>
    </recommendedName>
</protein>
<reference evidence="2 3" key="1">
    <citation type="submission" date="2017-08" db="EMBL/GenBank/DDBJ databases">
        <title>Infants hospitalized years apart are colonized by the same room-sourced microbial strains.</title>
        <authorList>
            <person name="Brooks B."/>
            <person name="Olm M.R."/>
            <person name="Firek B.A."/>
            <person name="Baker R."/>
            <person name="Thomas B.C."/>
            <person name="Morowitz M.J."/>
            <person name="Banfield J.F."/>
        </authorList>
    </citation>
    <scope>NUCLEOTIDE SEQUENCE [LARGE SCALE GENOMIC DNA]</scope>
    <source>
        <strain evidence="2">S2_018_000_R3_119</strain>
    </source>
</reference>
<evidence type="ECO:0000313" key="3">
    <source>
        <dbReference type="Proteomes" id="UP000249555"/>
    </source>
</evidence>
<feature type="region of interest" description="Disordered" evidence="1">
    <location>
        <begin position="89"/>
        <end position="119"/>
    </location>
</feature>
<name>A0A2W4YU09_9SPHN</name>
<proteinExistence type="predicted"/>
<evidence type="ECO:0000256" key="1">
    <source>
        <dbReference type="SAM" id="MobiDB-lite"/>
    </source>
</evidence>
<evidence type="ECO:0008006" key="4">
    <source>
        <dbReference type="Google" id="ProtNLM"/>
    </source>
</evidence>
<dbReference type="Pfam" id="PF07030">
    <property type="entry name" value="Phage_Mu_Gp36"/>
    <property type="match status" value="1"/>
</dbReference>
<dbReference type="Proteomes" id="UP000249555">
    <property type="component" value="Unassembled WGS sequence"/>
</dbReference>
<dbReference type="EMBL" id="QFMX01000086">
    <property type="protein sequence ID" value="PZO70949.1"/>
    <property type="molecule type" value="Genomic_DNA"/>
</dbReference>
<accession>A0A2W4YU09</accession>
<gene>
    <name evidence="2" type="ORF">DI640_14680</name>
</gene>
<comment type="caution">
    <text evidence="2">The sequence shown here is derived from an EMBL/GenBank/DDBJ whole genome shotgun (WGS) entry which is preliminary data.</text>
</comment>
<evidence type="ECO:0000313" key="2">
    <source>
        <dbReference type="EMBL" id="PZO70949.1"/>
    </source>
</evidence>